<organism evidence="9 10">
    <name type="scientific">Paraconexibacter antarcticus</name>
    <dbReference type="NCBI Taxonomy" id="2949664"/>
    <lineage>
        <taxon>Bacteria</taxon>
        <taxon>Bacillati</taxon>
        <taxon>Actinomycetota</taxon>
        <taxon>Thermoleophilia</taxon>
        <taxon>Solirubrobacterales</taxon>
        <taxon>Paraconexibacteraceae</taxon>
        <taxon>Paraconexibacter</taxon>
    </lineage>
</organism>
<dbReference type="PANTHER" id="PTHR23513:SF9">
    <property type="entry name" value="ENTEROBACTIN EXPORTER ENTS"/>
    <property type="match status" value="1"/>
</dbReference>
<evidence type="ECO:0000313" key="9">
    <source>
        <dbReference type="EMBL" id="UTI63942.1"/>
    </source>
</evidence>
<feature type="transmembrane region" description="Helical" evidence="7">
    <location>
        <begin position="289"/>
        <end position="308"/>
    </location>
</feature>
<feature type="transmembrane region" description="Helical" evidence="7">
    <location>
        <begin position="347"/>
        <end position="366"/>
    </location>
</feature>
<protein>
    <submittedName>
        <fullName evidence="9">MFS transporter</fullName>
    </submittedName>
</protein>
<accession>A0ABY5DT91</accession>
<evidence type="ECO:0000256" key="3">
    <source>
        <dbReference type="ARBA" id="ARBA00022475"/>
    </source>
</evidence>
<keyword evidence="6 7" id="KW-0472">Membrane</keyword>
<proteinExistence type="predicted"/>
<evidence type="ECO:0000256" key="7">
    <source>
        <dbReference type="SAM" id="Phobius"/>
    </source>
</evidence>
<dbReference type="CDD" id="cd06173">
    <property type="entry name" value="MFS_MefA_like"/>
    <property type="match status" value="1"/>
</dbReference>
<dbReference type="InterPro" id="IPR020846">
    <property type="entry name" value="MFS_dom"/>
</dbReference>
<dbReference type="InterPro" id="IPR010290">
    <property type="entry name" value="TM_effector"/>
</dbReference>
<feature type="transmembrane region" description="Helical" evidence="7">
    <location>
        <begin position="378"/>
        <end position="397"/>
    </location>
</feature>
<feature type="transmembrane region" description="Helical" evidence="7">
    <location>
        <begin position="258"/>
        <end position="277"/>
    </location>
</feature>
<dbReference type="Pfam" id="PF05977">
    <property type="entry name" value="MFS_3"/>
    <property type="match status" value="1"/>
</dbReference>
<keyword evidence="3" id="KW-1003">Cell membrane</keyword>
<evidence type="ECO:0000256" key="1">
    <source>
        <dbReference type="ARBA" id="ARBA00004651"/>
    </source>
</evidence>
<evidence type="ECO:0000256" key="4">
    <source>
        <dbReference type="ARBA" id="ARBA00022692"/>
    </source>
</evidence>
<evidence type="ECO:0000259" key="8">
    <source>
        <dbReference type="PROSITE" id="PS50850"/>
    </source>
</evidence>
<keyword evidence="10" id="KW-1185">Reference proteome</keyword>
<evidence type="ECO:0000313" key="10">
    <source>
        <dbReference type="Proteomes" id="UP001056035"/>
    </source>
</evidence>
<keyword evidence="5 7" id="KW-1133">Transmembrane helix</keyword>
<feature type="transmembrane region" description="Helical" evidence="7">
    <location>
        <begin position="20"/>
        <end position="43"/>
    </location>
</feature>
<evidence type="ECO:0000256" key="2">
    <source>
        <dbReference type="ARBA" id="ARBA00022448"/>
    </source>
</evidence>
<keyword evidence="2" id="KW-0813">Transport</keyword>
<evidence type="ECO:0000256" key="6">
    <source>
        <dbReference type="ARBA" id="ARBA00023136"/>
    </source>
</evidence>
<feature type="transmembrane region" description="Helical" evidence="7">
    <location>
        <begin position="225"/>
        <end position="246"/>
    </location>
</feature>
<feature type="transmembrane region" description="Helical" evidence="7">
    <location>
        <begin position="314"/>
        <end position="335"/>
    </location>
</feature>
<dbReference type="PROSITE" id="PS50850">
    <property type="entry name" value="MFS"/>
    <property type="match status" value="1"/>
</dbReference>
<comment type="subcellular location">
    <subcellularLocation>
        <location evidence="1">Cell membrane</location>
        <topology evidence="1">Multi-pass membrane protein</topology>
    </subcellularLocation>
</comment>
<dbReference type="PANTHER" id="PTHR23513">
    <property type="entry name" value="INTEGRAL MEMBRANE EFFLUX PROTEIN-RELATED"/>
    <property type="match status" value="1"/>
</dbReference>
<dbReference type="Proteomes" id="UP001056035">
    <property type="component" value="Chromosome"/>
</dbReference>
<keyword evidence="4 7" id="KW-0812">Transmembrane</keyword>
<reference evidence="9 10" key="1">
    <citation type="submission" date="2022-06" db="EMBL/GenBank/DDBJ databases">
        <title>Paraconexibacter antarcticus.</title>
        <authorList>
            <person name="Kim C.S."/>
        </authorList>
    </citation>
    <scope>NUCLEOTIDE SEQUENCE [LARGE SCALE GENOMIC DNA]</scope>
    <source>
        <strain evidence="9 10">02-257</strain>
    </source>
</reference>
<dbReference type="InterPro" id="IPR036259">
    <property type="entry name" value="MFS_trans_sf"/>
</dbReference>
<name>A0ABY5DT91_9ACTN</name>
<sequence>MPVPPPGTPGPLSDPTYRRLFGAQVISLAGTGLTTIALSLLAYHLSGRHAGAVIGIALALKMIAYVLVAPVVTSYAQRLPRRRLLVGLDLARAAVVAMLPAVTAVWQVYVLIFVINAASAAFTPAFQAVIPIILPDEDSYTRALSLSRLAYEAENLASPALAAMLLSVLSYNALFAGDAMSFLISAALVTSCALPGRVDVASQARTWRRVTHGTRTFLRVAELRALLALNLAVAAASALIIVNTVIYVRRDFGHGEAAVAWALGAAGAGSMIAAIVIPSLLRRWREREVMLAGGTFLPAGLVAAALLSRYETLLIVWFILGIGLAVVQTPAGRLVQRAAGPDDGPDLFAAQFSLSHACWLLTYPIAGVAGATLGLDAAAGLLAGVALAAVAAAAWLWRSAATAASPEHAV</sequence>
<dbReference type="Gene3D" id="1.20.1250.20">
    <property type="entry name" value="MFS general substrate transporter like domains"/>
    <property type="match status" value="1"/>
</dbReference>
<dbReference type="SUPFAM" id="SSF103473">
    <property type="entry name" value="MFS general substrate transporter"/>
    <property type="match status" value="1"/>
</dbReference>
<dbReference type="RefSeq" id="WP_254570658.1">
    <property type="nucleotide sequence ID" value="NZ_CP098502.1"/>
</dbReference>
<evidence type="ECO:0000256" key="5">
    <source>
        <dbReference type="ARBA" id="ARBA00022989"/>
    </source>
</evidence>
<feature type="domain" description="Major facilitator superfamily (MFS) profile" evidence="8">
    <location>
        <begin position="223"/>
        <end position="410"/>
    </location>
</feature>
<feature type="transmembrane region" description="Helical" evidence="7">
    <location>
        <begin position="49"/>
        <end position="72"/>
    </location>
</feature>
<gene>
    <name evidence="9" type="ORF">NBH00_21685</name>
</gene>
<dbReference type="EMBL" id="CP098502">
    <property type="protein sequence ID" value="UTI63942.1"/>
    <property type="molecule type" value="Genomic_DNA"/>
</dbReference>